<dbReference type="EMBL" id="SJPW01000007">
    <property type="protein sequence ID" value="TWU47497.1"/>
    <property type="molecule type" value="Genomic_DNA"/>
</dbReference>
<comment type="caution">
    <text evidence="1">The sequence shown here is derived from an EMBL/GenBank/DDBJ whole genome shotgun (WGS) entry which is preliminary data.</text>
</comment>
<name>A0A5C6EHH1_9BACT</name>
<evidence type="ECO:0008006" key="3">
    <source>
        <dbReference type="Google" id="ProtNLM"/>
    </source>
</evidence>
<evidence type="ECO:0000313" key="1">
    <source>
        <dbReference type="EMBL" id="TWU47497.1"/>
    </source>
</evidence>
<keyword evidence="2" id="KW-1185">Reference proteome</keyword>
<accession>A0A5C6EHH1</accession>
<dbReference type="AlphaFoldDB" id="A0A5C6EHH1"/>
<dbReference type="Proteomes" id="UP000318288">
    <property type="component" value="Unassembled WGS sequence"/>
</dbReference>
<dbReference type="Gene3D" id="1.25.40.10">
    <property type="entry name" value="Tetratricopeptide repeat domain"/>
    <property type="match status" value="1"/>
</dbReference>
<reference evidence="1 2" key="1">
    <citation type="submission" date="2019-02" db="EMBL/GenBank/DDBJ databases">
        <title>Deep-cultivation of Planctomycetes and their phenomic and genomic characterization uncovers novel biology.</title>
        <authorList>
            <person name="Wiegand S."/>
            <person name="Jogler M."/>
            <person name="Boedeker C."/>
            <person name="Pinto D."/>
            <person name="Vollmers J."/>
            <person name="Rivas-Marin E."/>
            <person name="Kohn T."/>
            <person name="Peeters S.H."/>
            <person name="Heuer A."/>
            <person name="Rast P."/>
            <person name="Oberbeckmann S."/>
            <person name="Bunk B."/>
            <person name="Jeske O."/>
            <person name="Meyerdierks A."/>
            <person name="Storesund J.E."/>
            <person name="Kallscheuer N."/>
            <person name="Luecker S."/>
            <person name="Lage O.M."/>
            <person name="Pohl T."/>
            <person name="Merkel B.J."/>
            <person name="Hornburger P."/>
            <person name="Mueller R.-W."/>
            <person name="Bruemmer F."/>
            <person name="Labrenz M."/>
            <person name="Spormann A.M."/>
            <person name="Op Den Camp H."/>
            <person name="Overmann J."/>
            <person name="Amann R."/>
            <person name="Jetten M.S.M."/>
            <person name="Mascher T."/>
            <person name="Medema M.H."/>
            <person name="Devos D.P."/>
            <person name="Kaster A.-K."/>
            <person name="Ovreas L."/>
            <person name="Rohde M."/>
            <person name="Galperin M.Y."/>
            <person name="Jogler C."/>
        </authorList>
    </citation>
    <scope>NUCLEOTIDE SEQUENCE [LARGE SCALE GENOMIC DNA]</scope>
    <source>
        <strain evidence="1 2">Poly51</strain>
    </source>
</reference>
<proteinExistence type="predicted"/>
<sequence length="591" mass="66578">MNFVAPMAGISRLTHNATTATLVLLVISIAGCADDSEKVRRIRNQRQVTMQTQTQQDHVGEVFSLLSRLVELNPDEAQRQIAYHLNRWSEERPALEVTDLTEWLTPIKGLLDDAVIEDRVNRTTFTRSDVNHLRDSYLFSRIADWVNNPSSDDPVLFDWFADLEKKSSADANKLRTATRLFDWTVRNVAYEPNVPQYPGPPAPPMSLGMEFQGAGYRQTDYQTVWRGTGDSLQRSGVFVQLCRQAGVPAVVLAIPSTEDGTLAPWCIGVLVGEQIYLFEPELGTFVPGPNQTGIATLADARGDASVLRRLNVPGFFDYPLSKEDVQQCVALLNVVPEAISPRMKLLQSGLAGDRRMVTHVDVQAMSESIDAVSGISGVRLWDVPVLAETYATDLATAAMRDPIFLFWYQSRWAILESEVDSARQLSLGRWNHLMGKFDKNTEDDSKGARVLYLAQRAPEFEIADLRIDVDLQKAYGIRRELGTASELYDRQVQQVQNLMRQGKRTATYWISLIQYDDTRYDTAKNWFASRVLDETQPSMWVPAARYNLARTEERLGNIDGAIELYKTVGDPQEHGNRIRARLIAKSDDETE</sequence>
<dbReference type="InterPro" id="IPR011990">
    <property type="entry name" value="TPR-like_helical_dom_sf"/>
</dbReference>
<gene>
    <name evidence="1" type="ORF">Poly51_52970</name>
</gene>
<protein>
    <recommendedName>
        <fullName evidence="3">Tetratricopeptide repeat protein</fullName>
    </recommendedName>
</protein>
<dbReference type="RefSeq" id="WP_246114761.1">
    <property type="nucleotide sequence ID" value="NZ_SJPW01000007.1"/>
</dbReference>
<evidence type="ECO:0000313" key="2">
    <source>
        <dbReference type="Proteomes" id="UP000318288"/>
    </source>
</evidence>
<organism evidence="1 2">
    <name type="scientific">Rubripirellula tenax</name>
    <dbReference type="NCBI Taxonomy" id="2528015"/>
    <lineage>
        <taxon>Bacteria</taxon>
        <taxon>Pseudomonadati</taxon>
        <taxon>Planctomycetota</taxon>
        <taxon>Planctomycetia</taxon>
        <taxon>Pirellulales</taxon>
        <taxon>Pirellulaceae</taxon>
        <taxon>Rubripirellula</taxon>
    </lineage>
</organism>